<dbReference type="GO" id="GO:0005634">
    <property type="term" value="C:nucleus"/>
    <property type="evidence" value="ECO:0007669"/>
    <property type="project" value="UniProtKB-SubCell"/>
</dbReference>
<keyword evidence="2" id="KW-0677">Repeat</keyword>
<evidence type="ECO:0000256" key="4">
    <source>
        <dbReference type="ARBA" id="ARBA00023125"/>
    </source>
</evidence>
<name>A0A2I0VQ40_9ASPA</name>
<dbReference type="GO" id="GO:0003677">
    <property type="term" value="F:DNA binding"/>
    <property type="evidence" value="ECO:0007669"/>
    <property type="project" value="UniProtKB-KW"/>
</dbReference>
<dbReference type="STRING" id="906689.A0A2I0VQ40"/>
<dbReference type="AlphaFoldDB" id="A0A2I0VQ40"/>
<reference evidence="8 9" key="2">
    <citation type="journal article" date="2017" name="Nature">
        <title>The Apostasia genome and the evolution of orchids.</title>
        <authorList>
            <person name="Zhang G.Q."/>
            <person name="Liu K.W."/>
            <person name="Li Z."/>
            <person name="Lohaus R."/>
            <person name="Hsiao Y.Y."/>
            <person name="Niu S.C."/>
            <person name="Wang J.Y."/>
            <person name="Lin Y.C."/>
            <person name="Xu Q."/>
            <person name="Chen L.J."/>
            <person name="Yoshida K."/>
            <person name="Fujiwara S."/>
            <person name="Wang Z.W."/>
            <person name="Zhang Y.Q."/>
            <person name="Mitsuda N."/>
            <person name="Wang M."/>
            <person name="Liu G.H."/>
            <person name="Pecoraro L."/>
            <person name="Huang H.X."/>
            <person name="Xiao X.J."/>
            <person name="Lin M."/>
            <person name="Wu X.Y."/>
            <person name="Wu W.L."/>
            <person name="Chen Y.Y."/>
            <person name="Chang S.B."/>
            <person name="Sakamoto S."/>
            <person name="Ohme-Takagi M."/>
            <person name="Yagi M."/>
            <person name="Zeng S.J."/>
            <person name="Shen C.Y."/>
            <person name="Yeh C.M."/>
            <person name="Luo Y.B."/>
            <person name="Tsai W.C."/>
            <person name="Van de Peer Y."/>
            <person name="Liu Z.J."/>
        </authorList>
    </citation>
    <scope>NUCLEOTIDE SEQUENCE [LARGE SCALE GENOMIC DNA]</scope>
    <source>
        <tissue evidence="8">The whole plant</tissue>
    </source>
</reference>
<proteinExistence type="predicted"/>
<dbReference type="Proteomes" id="UP000233837">
    <property type="component" value="Unassembled WGS sequence"/>
</dbReference>
<evidence type="ECO:0000256" key="3">
    <source>
        <dbReference type="ARBA" id="ARBA00023015"/>
    </source>
</evidence>
<keyword evidence="5" id="KW-0804">Transcription</keyword>
<accession>A0A2I0VQ40</accession>
<dbReference type="InterPro" id="IPR017930">
    <property type="entry name" value="Myb_dom"/>
</dbReference>
<keyword evidence="6" id="KW-0539">Nucleus</keyword>
<evidence type="ECO:0000259" key="7">
    <source>
        <dbReference type="PROSITE" id="PS51294"/>
    </source>
</evidence>
<evidence type="ECO:0000256" key="5">
    <source>
        <dbReference type="ARBA" id="ARBA00023163"/>
    </source>
</evidence>
<feature type="domain" description="HTH myb-type" evidence="7">
    <location>
        <begin position="1"/>
        <end position="26"/>
    </location>
</feature>
<evidence type="ECO:0000313" key="9">
    <source>
        <dbReference type="Proteomes" id="UP000233837"/>
    </source>
</evidence>
<dbReference type="PROSITE" id="PS51294">
    <property type="entry name" value="HTH_MYB"/>
    <property type="match status" value="1"/>
</dbReference>
<evidence type="ECO:0000256" key="1">
    <source>
        <dbReference type="ARBA" id="ARBA00004123"/>
    </source>
</evidence>
<sequence length="292" mass="33362">MGSNGYSRRTDNEIKNYWNTRIKRRQRAGLPLYPPELERKIALMNQRQGFMLLQSQARSKNLVSQFPPTANTLFNSVSANNYATKYFLENFDPSLQSRQPQSPHFNFKMEQLPSNQTYHNYISHQKLQPQLPPSLMGQGNDAFFDNLSQEAHGSGELFNNELVLYEQLPTSCTTIMDSLPLSMPPPTLSLPSNTKYLSVDSLGRLRGSDISIGLPAMKQSIETVINQNISNPIEMNPIQQTAAQPQKTFDWFDSSSQDERKLDMQPFNPNFTLGNEWNFDSSAWEENLSNIR</sequence>
<reference evidence="8 9" key="1">
    <citation type="journal article" date="2016" name="Sci. Rep.">
        <title>The Dendrobium catenatum Lindl. genome sequence provides insights into polysaccharide synthase, floral development and adaptive evolution.</title>
        <authorList>
            <person name="Zhang G.Q."/>
            <person name="Xu Q."/>
            <person name="Bian C."/>
            <person name="Tsai W.C."/>
            <person name="Yeh C.M."/>
            <person name="Liu K.W."/>
            <person name="Yoshida K."/>
            <person name="Zhang L.S."/>
            <person name="Chang S.B."/>
            <person name="Chen F."/>
            <person name="Shi Y."/>
            <person name="Su Y.Y."/>
            <person name="Zhang Y.Q."/>
            <person name="Chen L.J."/>
            <person name="Yin Y."/>
            <person name="Lin M."/>
            <person name="Huang H."/>
            <person name="Deng H."/>
            <person name="Wang Z.W."/>
            <person name="Zhu S.L."/>
            <person name="Zhao X."/>
            <person name="Deng C."/>
            <person name="Niu S.C."/>
            <person name="Huang J."/>
            <person name="Wang M."/>
            <person name="Liu G.H."/>
            <person name="Yang H.J."/>
            <person name="Xiao X.J."/>
            <person name="Hsiao Y.Y."/>
            <person name="Wu W.L."/>
            <person name="Chen Y.Y."/>
            <person name="Mitsuda N."/>
            <person name="Ohme-Takagi M."/>
            <person name="Luo Y.B."/>
            <person name="Van de Peer Y."/>
            <person name="Liu Z.J."/>
        </authorList>
    </citation>
    <scope>NUCLEOTIDE SEQUENCE [LARGE SCALE GENOMIC DNA]</scope>
    <source>
        <tissue evidence="8">The whole plant</tissue>
    </source>
</reference>
<protein>
    <submittedName>
        <fullName evidence="8">Transcription factor GAMYB</fullName>
    </submittedName>
</protein>
<dbReference type="EMBL" id="KZ503341">
    <property type="protein sequence ID" value="PKU65528.1"/>
    <property type="molecule type" value="Genomic_DNA"/>
</dbReference>
<keyword evidence="9" id="KW-1185">Reference proteome</keyword>
<comment type="subcellular location">
    <subcellularLocation>
        <location evidence="1">Nucleus</location>
    </subcellularLocation>
</comment>
<evidence type="ECO:0000256" key="6">
    <source>
        <dbReference type="ARBA" id="ARBA00023242"/>
    </source>
</evidence>
<organism evidence="8 9">
    <name type="scientific">Dendrobium catenatum</name>
    <dbReference type="NCBI Taxonomy" id="906689"/>
    <lineage>
        <taxon>Eukaryota</taxon>
        <taxon>Viridiplantae</taxon>
        <taxon>Streptophyta</taxon>
        <taxon>Embryophyta</taxon>
        <taxon>Tracheophyta</taxon>
        <taxon>Spermatophyta</taxon>
        <taxon>Magnoliopsida</taxon>
        <taxon>Liliopsida</taxon>
        <taxon>Asparagales</taxon>
        <taxon>Orchidaceae</taxon>
        <taxon>Epidendroideae</taxon>
        <taxon>Malaxideae</taxon>
        <taxon>Dendrobiinae</taxon>
        <taxon>Dendrobium</taxon>
    </lineage>
</organism>
<evidence type="ECO:0000313" key="8">
    <source>
        <dbReference type="EMBL" id="PKU65528.1"/>
    </source>
</evidence>
<dbReference type="PANTHER" id="PTHR47995:SF18">
    <property type="entry name" value="TRANSCRIPTION FACTOR MYB65"/>
    <property type="match status" value="1"/>
</dbReference>
<keyword evidence="3" id="KW-0805">Transcription regulation</keyword>
<dbReference type="PANTHER" id="PTHR47995">
    <property type="entry name" value="TRANSCRIPTION FACTOR MYB33-RELATED"/>
    <property type="match status" value="1"/>
</dbReference>
<keyword evidence="4" id="KW-0238">DNA-binding</keyword>
<gene>
    <name evidence="8" type="primary">GAM1</name>
    <name evidence="8" type="ORF">MA16_Dca012250</name>
</gene>
<evidence type="ECO:0000256" key="2">
    <source>
        <dbReference type="ARBA" id="ARBA00022737"/>
    </source>
</evidence>